<dbReference type="Proteomes" id="UP000501690">
    <property type="component" value="Linkage Group LG5"/>
</dbReference>
<organism evidence="1 2">
    <name type="scientific">Vigna unguiculata</name>
    <name type="common">Cowpea</name>
    <dbReference type="NCBI Taxonomy" id="3917"/>
    <lineage>
        <taxon>Eukaryota</taxon>
        <taxon>Viridiplantae</taxon>
        <taxon>Streptophyta</taxon>
        <taxon>Embryophyta</taxon>
        <taxon>Tracheophyta</taxon>
        <taxon>Spermatophyta</taxon>
        <taxon>Magnoliopsida</taxon>
        <taxon>eudicotyledons</taxon>
        <taxon>Gunneridae</taxon>
        <taxon>Pentapetalae</taxon>
        <taxon>rosids</taxon>
        <taxon>fabids</taxon>
        <taxon>Fabales</taxon>
        <taxon>Fabaceae</taxon>
        <taxon>Papilionoideae</taxon>
        <taxon>50 kb inversion clade</taxon>
        <taxon>NPAAA clade</taxon>
        <taxon>indigoferoid/millettioid clade</taxon>
        <taxon>Phaseoleae</taxon>
        <taxon>Vigna</taxon>
    </lineage>
</organism>
<accession>A0A4D6LUD0</accession>
<protein>
    <submittedName>
        <fullName evidence="1">Uncharacterized protein</fullName>
    </submittedName>
</protein>
<gene>
    <name evidence="1" type="ORF">DEO72_LG5g118</name>
</gene>
<dbReference type="EMBL" id="CP039349">
    <property type="protein sequence ID" value="QCD92060.1"/>
    <property type="molecule type" value="Genomic_DNA"/>
</dbReference>
<proteinExistence type="predicted"/>
<dbReference type="AlphaFoldDB" id="A0A4D6LUD0"/>
<name>A0A4D6LUD0_VIGUN</name>
<sequence>MGNSIRRVGLLSTAGAGEDEPFHYQLGRKVSIDLSGRNFEVNRSGFWSEKWTMSYTVDLSTCTITITRSGKDEGAKALLIQLFTVIPSETGSSEKYVFDLDVQTVTESDALINASLSSKLCGRGSLTRIEPTDQIHSGGSMGNSIRRVGLLSTAGAGEDEPFHYQLGRKVSIDLSGRNFEVNRSGFWSEKWTMSYTVDLSTCTITITRSGKDEGAKALLIQLFTVIPSETGSSEKYVFDLDVQTVTESDALINASLSSKLCGRGSLTRIEPTDQIHSGGSVTETLLCLFGAGDKGGLNVLEMKKKIKEEQPYAVTLAHYFAITSAGIIDFSRTKTDAGLSVVVKIRASDGNLDITVEGPDQHPAFGLRYLFGEAVRTKIWKPTLCPHCANVQKQRSTVIWQSESDDSESVPVARRHGGGQKILRTVNNGGRFNGNGNGNFIENKYMFFGKRWW</sequence>
<keyword evidence="2" id="KW-1185">Reference proteome</keyword>
<evidence type="ECO:0000313" key="2">
    <source>
        <dbReference type="Proteomes" id="UP000501690"/>
    </source>
</evidence>
<reference evidence="1 2" key="1">
    <citation type="submission" date="2019-04" db="EMBL/GenBank/DDBJ databases">
        <title>An improved genome assembly and genetic linkage map for asparagus bean, Vigna unguiculata ssp. sesquipedialis.</title>
        <authorList>
            <person name="Xia Q."/>
            <person name="Zhang R."/>
            <person name="Dong Y."/>
        </authorList>
    </citation>
    <scope>NUCLEOTIDE SEQUENCE [LARGE SCALE GENOMIC DNA]</scope>
    <source>
        <tissue evidence="1">Leaf</tissue>
    </source>
</reference>
<evidence type="ECO:0000313" key="1">
    <source>
        <dbReference type="EMBL" id="QCD92060.1"/>
    </source>
</evidence>